<comment type="caution">
    <text evidence="2">The sequence shown here is derived from an EMBL/GenBank/DDBJ whole genome shotgun (WGS) entry which is preliminary data.</text>
</comment>
<protein>
    <submittedName>
        <fullName evidence="2">Putative uracil-DNA glycosylase</fullName>
    </submittedName>
</protein>
<evidence type="ECO:0000313" key="3">
    <source>
        <dbReference type="Proteomes" id="UP000037923"/>
    </source>
</evidence>
<reference evidence="2 3" key="1">
    <citation type="submission" date="2015-07" db="EMBL/GenBank/DDBJ databases">
        <title>High-quality genome of monoxenous trypanosomatid Leptomonas pyrrhocoris.</title>
        <authorList>
            <person name="Flegontov P."/>
            <person name="Butenko A."/>
            <person name="Firsov S."/>
            <person name="Vlcek C."/>
            <person name="Logacheva M.D."/>
            <person name="Field M."/>
            <person name="Filatov D."/>
            <person name="Flegontova O."/>
            <person name="Gerasimov E."/>
            <person name="Jackson A.P."/>
            <person name="Kelly S."/>
            <person name="Opperdoes F."/>
            <person name="O'Reilly A."/>
            <person name="Votypka J."/>
            <person name="Yurchenko V."/>
            <person name="Lukes J."/>
        </authorList>
    </citation>
    <scope>NUCLEOTIDE SEQUENCE [LARGE SCALE GENOMIC DNA]</scope>
    <source>
        <strain evidence="2">H10</strain>
    </source>
</reference>
<dbReference type="OrthoDB" id="5982952at2759"/>
<dbReference type="EMBL" id="LGTL01000013">
    <property type="protein sequence ID" value="KPA78515.1"/>
    <property type="molecule type" value="Genomic_DNA"/>
</dbReference>
<dbReference type="GeneID" id="26906414"/>
<dbReference type="InterPro" id="IPR036895">
    <property type="entry name" value="Uracil-DNA_glycosylase-like_sf"/>
</dbReference>
<proteinExistence type="predicted"/>
<dbReference type="SUPFAM" id="SSF52141">
    <property type="entry name" value="Uracil-DNA glycosylase-like"/>
    <property type="match status" value="1"/>
</dbReference>
<evidence type="ECO:0000256" key="1">
    <source>
        <dbReference type="SAM" id="MobiDB-lite"/>
    </source>
</evidence>
<dbReference type="VEuPathDB" id="TriTrypDB:LpyrH10_13_0700"/>
<organism evidence="2 3">
    <name type="scientific">Leptomonas pyrrhocoris</name>
    <name type="common">Firebug parasite</name>
    <dbReference type="NCBI Taxonomy" id="157538"/>
    <lineage>
        <taxon>Eukaryota</taxon>
        <taxon>Discoba</taxon>
        <taxon>Euglenozoa</taxon>
        <taxon>Kinetoplastea</taxon>
        <taxon>Metakinetoplastina</taxon>
        <taxon>Trypanosomatida</taxon>
        <taxon>Trypanosomatidae</taxon>
        <taxon>Leishmaniinae</taxon>
        <taxon>Leptomonas</taxon>
    </lineage>
</organism>
<dbReference type="GO" id="GO:0004844">
    <property type="term" value="F:uracil DNA N-glycosylase activity"/>
    <property type="evidence" value="ECO:0007669"/>
    <property type="project" value="InterPro"/>
</dbReference>
<name>A0A0M9FY68_LEPPY</name>
<dbReference type="PANTHER" id="PTHR11264:SF0">
    <property type="entry name" value="URACIL-DNA GLYCOSYLASE"/>
    <property type="match status" value="1"/>
</dbReference>
<sequence length="508" mass="56974">MSAARAESDDMPAAAYPAGERMEAEPAASVHAAPPGSQVTVKTQRPTAAETTPVAADAASSAAAAVDAAPPMTSCPKWLFNLFPQQWKDYLRPCDTEHTLDDIQAELDEREAHGELYNPEKVDIFNAFQCCPPEKVKVVFVLLDPVQDKGHADGLALSAPASVTPGLTIQCMREALRHDRESGFVEKGGLWNMRRWAEQGVLLLNAFLTVPRRGGEPAKSESQSGAHNDLWTRFTDDVISALTRRKREEAKKVAFVVLSSANKGLRDKMKRDEDFFSVVGAYEYKDAPQETDDRFVRSETLDVIDEVFVDADGLINRFQEKVKAARATASAKRQHIFPWYRLFAEVLRDVFRRRFSNKHASGGCDDERFKQWSSPTTWRVGQEWKSLAPAAGVGGEGIRDAQRVTLLRAVLKKLKEQRDEEFERLGRALKRTNREFLLIEGYNHPSHVSRWTAQRCFSLVNAFLEVAGEERIDWNCTDAPARETQLSIKSRREANERAQLEDAARSVV</sequence>
<dbReference type="InterPro" id="IPR002043">
    <property type="entry name" value="UDG_fam1"/>
</dbReference>
<dbReference type="PANTHER" id="PTHR11264">
    <property type="entry name" value="URACIL-DNA GLYCOSYLASE"/>
    <property type="match status" value="1"/>
</dbReference>
<feature type="region of interest" description="Disordered" evidence="1">
    <location>
        <begin position="1"/>
        <end position="38"/>
    </location>
</feature>
<dbReference type="GO" id="GO:0097510">
    <property type="term" value="P:base-excision repair, AP site formation via deaminated base removal"/>
    <property type="evidence" value="ECO:0007669"/>
    <property type="project" value="TreeGrafter"/>
</dbReference>
<evidence type="ECO:0000313" key="2">
    <source>
        <dbReference type="EMBL" id="KPA78515.1"/>
    </source>
</evidence>
<dbReference type="AlphaFoldDB" id="A0A0M9FY68"/>
<dbReference type="RefSeq" id="XP_015656954.1">
    <property type="nucleotide sequence ID" value="XM_015804380.1"/>
</dbReference>
<dbReference type="Proteomes" id="UP000037923">
    <property type="component" value="Unassembled WGS sequence"/>
</dbReference>
<dbReference type="Gene3D" id="3.40.470.10">
    <property type="entry name" value="Uracil-DNA glycosylase-like domain"/>
    <property type="match status" value="1"/>
</dbReference>
<keyword evidence="3" id="KW-1185">Reference proteome</keyword>
<accession>A0A0M9FY68</accession>
<gene>
    <name evidence="2" type="ORF">ABB37_06125</name>
</gene>